<feature type="region of interest" description="Disordered" evidence="5">
    <location>
        <begin position="95"/>
        <end position="233"/>
    </location>
</feature>
<accession>A0ABT2H5E2</accession>
<keyword evidence="3 4" id="KW-0450">Lipoyl</keyword>
<comment type="caution">
    <text evidence="8">The sequence shown here is derived from an EMBL/GenBank/DDBJ whole genome shotgun (WGS) entry which is preliminary data.</text>
</comment>
<dbReference type="Pfam" id="PF00198">
    <property type="entry name" value="2-oxoacid_dh"/>
    <property type="match status" value="1"/>
</dbReference>
<dbReference type="PROSITE" id="PS51826">
    <property type="entry name" value="PSBD"/>
    <property type="match status" value="1"/>
</dbReference>
<dbReference type="PANTHER" id="PTHR23151">
    <property type="entry name" value="DIHYDROLIPOAMIDE ACETYL/SUCCINYL-TRANSFERASE-RELATED"/>
    <property type="match status" value="1"/>
</dbReference>
<dbReference type="Pfam" id="PF00364">
    <property type="entry name" value="Biotin_lipoyl"/>
    <property type="match status" value="1"/>
</dbReference>
<feature type="domain" description="Lipoyl-binding" evidence="6">
    <location>
        <begin position="2"/>
        <end position="77"/>
    </location>
</feature>
<dbReference type="InterPro" id="IPR023213">
    <property type="entry name" value="CAT-like_dom_sf"/>
</dbReference>
<dbReference type="EC" id="2.3.1.-" evidence="4"/>
<keyword evidence="9" id="KW-1185">Reference proteome</keyword>
<dbReference type="InterPro" id="IPR011053">
    <property type="entry name" value="Single_hybrid_motif"/>
</dbReference>
<evidence type="ECO:0000313" key="8">
    <source>
        <dbReference type="EMBL" id="MCS5735155.1"/>
    </source>
</evidence>
<dbReference type="Gene3D" id="3.30.559.10">
    <property type="entry name" value="Chloramphenicol acetyltransferase-like domain"/>
    <property type="match status" value="1"/>
</dbReference>
<evidence type="ECO:0000256" key="3">
    <source>
        <dbReference type="ARBA" id="ARBA00022823"/>
    </source>
</evidence>
<dbReference type="InterPro" id="IPR001078">
    <property type="entry name" value="2-oxoacid_DH_actylTfrase"/>
</dbReference>
<evidence type="ECO:0000256" key="5">
    <source>
        <dbReference type="SAM" id="MobiDB-lite"/>
    </source>
</evidence>
<keyword evidence="4" id="KW-0012">Acyltransferase</keyword>
<dbReference type="Proteomes" id="UP001165586">
    <property type="component" value="Unassembled WGS sequence"/>
</dbReference>
<feature type="domain" description="Peripheral subunit-binding (PSBD)" evidence="7">
    <location>
        <begin position="236"/>
        <end position="273"/>
    </location>
</feature>
<dbReference type="InterPro" id="IPR004167">
    <property type="entry name" value="PSBD"/>
</dbReference>
<feature type="compositionally biased region" description="Low complexity" evidence="5">
    <location>
        <begin position="130"/>
        <end position="175"/>
    </location>
</feature>
<organism evidence="8 9">
    <name type="scientific">Herbiconiux daphne</name>
    <dbReference type="NCBI Taxonomy" id="2970914"/>
    <lineage>
        <taxon>Bacteria</taxon>
        <taxon>Bacillati</taxon>
        <taxon>Actinomycetota</taxon>
        <taxon>Actinomycetes</taxon>
        <taxon>Micrococcales</taxon>
        <taxon>Microbacteriaceae</taxon>
        <taxon>Herbiconiux</taxon>
    </lineage>
</organism>
<dbReference type="Pfam" id="PF02817">
    <property type="entry name" value="E3_binding"/>
    <property type="match status" value="1"/>
</dbReference>
<comment type="cofactor">
    <cofactor evidence="1 4">
        <name>(R)-lipoate</name>
        <dbReference type="ChEBI" id="CHEBI:83088"/>
    </cofactor>
</comment>
<dbReference type="PROSITE" id="PS50968">
    <property type="entry name" value="BIOTINYL_LIPOYL"/>
    <property type="match status" value="1"/>
</dbReference>
<comment type="similarity">
    <text evidence="2 4">Belongs to the 2-oxoacid dehydrogenase family.</text>
</comment>
<protein>
    <recommendedName>
        <fullName evidence="4">Dihydrolipoamide acetyltransferase component of pyruvate dehydrogenase complex</fullName>
        <ecNumber evidence="4">2.3.1.-</ecNumber>
    </recommendedName>
</protein>
<dbReference type="CDD" id="cd06849">
    <property type="entry name" value="lipoyl_domain"/>
    <property type="match status" value="1"/>
</dbReference>
<dbReference type="Gene3D" id="2.40.50.100">
    <property type="match status" value="1"/>
</dbReference>
<gene>
    <name evidence="8" type="ORF">N1032_15520</name>
</gene>
<dbReference type="InterPro" id="IPR045257">
    <property type="entry name" value="E2/Pdx1"/>
</dbReference>
<evidence type="ECO:0000256" key="1">
    <source>
        <dbReference type="ARBA" id="ARBA00001938"/>
    </source>
</evidence>
<keyword evidence="4" id="KW-0808">Transferase</keyword>
<dbReference type="SUPFAM" id="SSF51230">
    <property type="entry name" value="Single hybrid motif"/>
    <property type="match status" value="1"/>
</dbReference>
<reference evidence="8" key="1">
    <citation type="submission" date="2022-08" db="EMBL/GenBank/DDBJ databases">
        <authorList>
            <person name="Deng Y."/>
            <person name="Han X.-F."/>
            <person name="Zhang Y.-Q."/>
        </authorList>
    </citation>
    <scope>NUCLEOTIDE SEQUENCE</scope>
    <source>
        <strain evidence="8">CPCC 203386</strain>
    </source>
</reference>
<dbReference type="SUPFAM" id="SSF47005">
    <property type="entry name" value="Peripheral subunit-binding domain of 2-oxo acid dehydrogenase complex"/>
    <property type="match status" value="1"/>
</dbReference>
<dbReference type="InterPro" id="IPR000089">
    <property type="entry name" value="Biotin_lipoyl"/>
</dbReference>
<proteinExistence type="inferred from homology"/>
<dbReference type="RefSeq" id="WP_259540062.1">
    <property type="nucleotide sequence ID" value="NZ_JANLCJ010000005.1"/>
</dbReference>
<dbReference type="EMBL" id="JANLCJ010000005">
    <property type="protein sequence ID" value="MCS5735155.1"/>
    <property type="molecule type" value="Genomic_DNA"/>
</dbReference>
<name>A0ABT2H5E2_9MICO</name>
<dbReference type="SUPFAM" id="SSF52777">
    <property type="entry name" value="CoA-dependent acyltransferases"/>
    <property type="match status" value="1"/>
</dbReference>
<dbReference type="InterPro" id="IPR036625">
    <property type="entry name" value="E3-bd_dom_sf"/>
</dbReference>
<dbReference type="PANTHER" id="PTHR23151:SF90">
    <property type="entry name" value="DIHYDROLIPOYLLYSINE-RESIDUE ACETYLTRANSFERASE COMPONENT OF PYRUVATE DEHYDROGENASE COMPLEX, MITOCHONDRIAL-RELATED"/>
    <property type="match status" value="1"/>
</dbReference>
<evidence type="ECO:0000256" key="2">
    <source>
        <dbReference type="ARBA" id="ARBA00007317"/>
    </source>
</evidence>
<dbReference type="Gene3D" id="4.10.320.10">
    <property type="entry name" value="E3-binding domain"/>
    <property type="match status" value="1"/>
</dbReference>
<feature type="compositionally biased region" description="Low complexity" evidence="5">
    <location>
        <begin position="274"/>
        <end position="286"/>
    </location>
</feature>
<feature type="compositionally biased region" description="Gly residues" evidence="5">
    <location>
        <begin position="98"/>
        <end position="114"/>
    </location>
</feature>
<sequence length="552" mass="54257">MATIIRMPGVLAGAEEAVLAGWLVAVGDQVAVGDPIAEIETEKATVEYAAETAGVFGRALVGPGDSTEVGAAIAVLQAEGEGDAEIDAVLAGTSAAPAGGGSQADAGDGGGGADGADASVVARDPESATPVVEASSVGEAAAAGADDAPAPSGAAPSGSAPSGSAPSGSAPSAAPREADPSVVARDPESASPVVEASSVGDAAAAAEDSPAATSASAPPAGSGAASGSESGGKRLFASPIARRLARDRNLDIAAIAGTGPGGRISRRDVERAEASPVAAPAEPVSTADATPAAAAAAAPPAAAAAPAAAAPAAAPRVAEPAASGAGDWDEVPHTGMRKAIARRLTESKSTVPHFYLTTECRVDDLLALRAQINETSPVRISVNDLVVKAVAAAFADVPDANVTWTDTVMRRHHTVDIAVAVATEGGLLTPVLRDAGSKSLTAVSTGIAALVAKARDRKLRQEELEGGSFSVTNLGMYGTLEFSAILNPPQSGILAVGAATKQAVVDVDGELAVATVMRCTLSVDHRAVDGALAAQWLAAFTRRIENPLSVLI</sequence>
<evidence type="ECO:0000259" key="6">
    <source>
        <dbReference type="PROSITE" id="PS50968"/>
    </source>
</evidence>
<feature type="compositionally biased region" description="Low complexity" evidence="5">
    <location>
        <begin position="189"/>
        <end position="228"/>
    </location>
</feature>
<feature type="region of interest" description="Disordered" evidence="5">
    <location>
        <begin position="255"/>
        <end position="286"/>
    </location>
</feature>
<evidence type="ECO:0000256" key="4">
    <source>
        <dbReference type="RuleBase" id="RU003423"/>
    </source>
</evidence>
<evidence type="ECO:0000259" key="7">
    <source>
        <dbReference type="PROSITE" id="PS51826"/>
    </source>
</evidence>
<evidence type="ECO:0000313" key="9">
    <source>
        <dbReference type="Proteomes" id="UP001165586"/>
    </source>
</evidence>